<dbReference type="Proteomes" id="UP000001072">
    <property type="component" value="Unassembled WGS sequence"/>
</dbReference>
<dbReference type="HOGENOM" id="CLU_1949286_0_0_1"/>
<dbReference type="EMBL" id="GL883092">
    <property type="protein sequence ID" value="EGG11661.1"/>
    <property type="molecule type" value="Genomic_DNA"/>
</dbReference>
<dbReference type="OrthoDB" id="3202771at2759"/>
<organism evidence="2">
    <name type="scientific">Melampsora larici-populina (strain 98AG31 / pathotype 3-4-7)</name>
    <name type="common">Poplar leaf rust fungus</name>
    <dbReference type="NCBI Taxonomy" id="747676"/>
    <lineage>
        <taxon>Eukaryota</taxon>
        <taxon>Fungi</taxon>
        <taxon>Dikarya</taxon>
        <taxon>Basidiomycota</taxon>
        <taxon>Pucciniomycotina</taxon>
        <taxon>Pucciniomycetes</taxon>
        <taxon>Pucciniales</taxon>
        <taxon>Melampsoraceae</taxon>
        <taxon>Melampsora</taxon>
    </lineage>
</organism>
<dbReference type="InterPro" id="IPR013785">
    <property type="entry name" value="Aldolase_TIM"/>
</dbReference>
<proteinExistence type="predicted"/>
<dbReference type="KEGG" id="mlr:MELLADRAFT_90970"/>
<dbReference type="Gene3D" id="3.20.20.70">
    <property type="entry name" value="Aldolase class I"/>
    <property type="match status" value="1"/>
</dbReference>
<gene>
    <name evidence="1" type="ORF">MELLADRAFT_90970</name>
</gene>
<dbReference type="GeneID" id="18935744"/>
<dbReference type="VEuPathDB" id="FungiDB:MELLADRAFT_90970"/>
<evidence type="ECO:0000313" key="1">
    <source>
        <dbReference type="EMBL" id="EGG11661.1"/>
    </source>
</evidence>
<dbReference type="AlphaFoldDB" id="F4R878"/>
<name>F4R878_MELLP</name>
<reference evidence="2" key="1">
    <citation type="journal article" date="2011" name="Proc. Natl. Acad. Sci. U.S.A.">
        <title>Obligate biotrophy features unraveled by the genomic analysis of rust fungi.</title>
        <authorList>
            <person name="Duplessis S."/>
            <person name="Cuomo C.A."/>
            <person name="Lin Y.-C."/>
            <person name="Aerts A."/>
            <person name="Tisserant E."/>
            <person name="Veneault-Fourrey C."/>
            <person name="Joly D.L."/>
            <person name="Hacquard S."/>
            <person name="Amselem J."/>
            <person name="Cantarel B.L."/>
            <person name="Chiu R."/>
            <person name="Coutinho P.M."/>
            <person name="Feau N."/>
            <person name="Field M."/>
            <person name="Frey P."/>
            <person name="Gelhaye E."/>
            <person name="Goldberg J."/>
            <person name="Grabherr M.G."/>
            <person name="Kodira C.D."/>
            <person name="Kohler A."/>
            <person name="Kuees U."/>
            <person name="Lindquist E.A."/>
            <person name="Lucas S.M."/>
            <person name="Mago R."/>
            <person name="Mauceli E."/>
            <person name="Morin E."/>
            <person name="Murat C."/>
            <person name="Pangilinan J.L."/>
            <person name="Park R."/>
            <person name="Pearson M."/>
            <person name="Quesneville H."/>
            <person name="Rouhier N."/>
            <person name="Sakthikumar S."/>
            <person name="Salamov A.A."/>
            <person name="Schmutz J."/>
            <person name="Selles B."/>
            <person name="Shapiro H."/>
            <person name="Tanguay P."/>
            <person name="Tuskan G.A."/>
            <person name="Henrissat B."/>
            <person name="Van de Peer Y."/>
            <person name="Rouze P."/>
            <person name="Ellis J.G."/>
            <person name="Dodds P.N."/>
            <person name="Schein J.E."/>
            <person name="Zhong S."/>
            <person name="Hamelin R.C."/>
            <person name="Grigoriev I.V."/>
            <person name="Szabo L.J."/>
            <person name="Martin F."/>
        </authorList>
    </citation>
    <scope>NUCLEOTIDE SEQUENCE [LARGE SCALE GENOMIC DNA]</scope>
    <source>
        <strain evidence="2">98AG31 / pathotype 3-4-7</strain>
    </source>
</reference>
<accession>F4R878</accession>
<dbReference type="RefSeq" id="XP_007405296.1">
    <property type="nucleotide sequence ID" value="XM_007405234.1"/>
</dbReference>
<dbReference type="InParanoid" id="F4R878"/>
<protein>
    <submittedName>
        <fullName evidence="1">Uncharacterized protein</fullName>
    </submittedName>
</protein>
<sequence length="129" mass="14063">MAINTSVNTFLKQESSRLGLNLSASDRVEIIVTLGDFEQCISPNSQVNCHLFQVNCDPLSRTGLLQIGDDVAGASDTWSRVVRTINQFASEAWANEPGTFADLDLLKVGQGGLTRIEVITQFTFWAAAK</sequence>
<evidence type="ECO:0000313" key="2">
    <source>
        <dbReference type="Proteomes" id="UP000001072"/>
    </source>
</evidence>
<keyword evidence="2" id="KW-1185">Reference proteome</keyword>